<reference evidence="2 3" key="1">
    <citation type="submission" date="2021-01" db="EMBL/GenBank/DDBJ databases">
        <title>Cercospora kikuchii MAFF 305040 whole genome shotgun sequence.</title>
        <authorList>
            <person name="Kashiwa T."/>
            <person name="Suzuki T."/>
        </authorList>
    </citation>
    <scope>NUCLEOTIDE SEQUENCE [LARGE SCALE GENOMIC DNA]</scope>
    <source>
        <strain evidence="2 3">MAFF 305040</strain>
    </source>
</reference>
<gene>
    <name evidence="2" type="ORF">CKM354_000350300</name>
</gene>
<dbReference type="GeneID" id="68289078"/>
<evidence type="ECO:0000313" key="3">
    <source>
        <dbReference type="Proteomes" id="UP000825890"/>
    </source>
</evidence>
<organism evidence="2 3">
    <name type="scientific">Cercospora kikuchii</name>
    <dbReference type="NCBI Taxonomy" id="84275"/>
    <lineage>
        <taxon>Eukaryota</taxon>
        <taxon>Fungi</taxon>
        <taxon>Dikarya</taxon>
        <taxon>Ascomycota</taxon>
        <taxon>Pezizomycotina</taxon>
        <taxon>Dothideomycetes</taxon>
        <taxon>Dothideomycetidae</taxon>
        <taxon>Mycosphaerellales</taxon>
        <taxon>Mycosphaerellaceae</taxon>
        <taxon>Cercospora</taxon>
    </lineage>
</organism>
<evidence type="ECO:0000256" key="1">
    <source>
        <dbReference type="SAM" id="MobiDB-lite"/>
    </source>
</evidence>
<sequence>MASDAAAPYINENYNVHTNTIRIGNCTCATPSVVQATFDPDTSKISIHSLCTRKKGHTYTQTKITAELAALDPPRKKPRKSALEGRLQTEYNARSDETDADQISMVQDNDFGMDKEEPLNEITGALVYVPAASRALTPYGQIDSASTPDKPPVRNALAFATHPVYIVQN</sequence>
<dbReference type="EMBL" id="BOLY01000002">
    <property type="protein sequence ID" value="GIZ40151.1"/>
    <property type="molecule type" value="Genomic_DNA"/>
</dbReference>
<keyword evidence="3" id="KW-1185">Reference proteome</keyword>
<accession>A0A9P3CCB6</accession>
<comment type="caution">
    <text evidence="2">The sequence shown here is derived from an EMBL/GenBank/DDBJ whole genome shotgun (WGS) entry which is preliminary data.</text>
</comment>
<protein>
    <submittedName>
        <fullName evidence="2">Uncharacterized protein</fullName>
    </submittedName>
</protein>
<dbReference type="AlphaFoldDB" id="A0A9P3CCB6"/>
<proteinExistence type="predicted"/>
<name>A0A9P3CCB6_9PEZI</name>
<feature type="region of interest" description="Disordered" evidence="1">
    <location>
        <begin position="74"/>
        <end position="98"/>
    </location>
</feature>
<dbReference type="RefSeq" id="XP_044654638.1">
    <property type="nucleotide sequence ID" value="XM_044798703.1"/>
</dbReference>
<dbReference type="Proteomes" id="UP000825890">
    <property type="component" value="Unassembled WGS sequence"/>
</dbReference>
<evidence type="ECO:0000313" key="2">
    <source>
        <dbReference type="EMBL" id="GIZ40151.1"/>
    </source>
</evidence>